<evidence type="ECO:0000313" key="7">
    <source>
        <dbReference type="EMBL" id="QEL20247.1"/>
    </source>
</evidence>
<keyword evidence="8" id="KW-1185">Reference proteome</keyword>
<organism evidence="7 8">
    <name type="scientific">Limnoglobus roseus</name>
    <dbReference type="NCBI Taxonomy" id="2598579"/>
    <lineage>
        <taxon>Bacteria</taxon>
        <taxon>Pseudomonadati</taxon>
        <taxon>Planctomycetota</taxon>
        <taxon>Planctomycetia</taxon>
        <taxon>Gemmatales</taxon>
        <taxon>Gemmataceae</taxon>
        <taxon>Limnoglobus</taxon>
    </lineage>
</organism>
<dbReference type="GO" id="GO:0030313">
    <property type="term" value="C:cell envelope"/>
    <property type="evidence" value="ECO:0007669"/>
    <property type="project" value="UniProtKB-SubCell"/>
</dbReference>
<gene>
    <name evidence="7" type="ORF">PX52LOC_07339</name>
</gene>
<reference evidence="8" key="1">
    <citation type="submission" date="2019-08" db="EMBL/GenBank/DDBJ databases">
        <title>Limnoglobus roseus gen. nov., sp. nov., a novel freshwater planctomycete with a giant genome from the family Gemmataceae.</title>
        <authorList>
            <person name="Kulichevskaya I.S."/>
            <person name="Naumoff D.G."/>
            <person name="Miroshnikov K."/>
            <person name="Ivanova A."/>
            <person name="Philippov D.A."/>
            <person name="Hakobyan A."/>
            <person name="Rijpstra I.C."/>
            <person name="Sinninghe Damste J.S."/>
            <person name="Liesack W."/>
            <person name="Dedysh S.N."/>
        </authorList>
    </citation>
    <scope>NUCLEOTIDE SEQUENCE [LARGE SCALE GENOMIC DNA]</scope>
    <source>
        <strain evidence="8">PX52</strain>
    </source>
</reference>
<keyword evidence="4" id="KW-0812">Transmembrane</keyword>
<name>A0A5C1AQ01_9BACT</name>
<dbReference type="Proteomes" id="UP000324974">
    <property type="component" value="Chromosome"/>
</dbReference>
<evidence type="ECO:0000256" key="1">
    <source>
        <dbReference type="ARBA" id="ARBA00004196"/>
    </source>
</evidence>
<dbReference type="Pfam" id="PF25917">
    <property type="entry name" value="BSH_RND"/>
    <property type="match status" value="1"/>
</dbReference>
<dbReference type="EMBL" id="CP042425">
    <property type="protein sequence ID" value="QEL20247.1"/>
    <property type="molecule type" value="Genomic_DNA"/>
</dbReference>
<dbReference type="KEGG" id="lrs:PX52LOC_07339"/>
<feature type="domain" description="CusB-like beta-barrel" evidence="6">
    <location>
        <begin position="324"/>
        <end position="401"/>
    </location>
</feature>
<protein>
    <submittedName>
        <fullName evidence="7">Secretion protein HlyD</fullName>
    </submittedName>
</protein>
<accession>A0A5C1AQ01</accession>
<dbReference type="Gene3D" id="2.40.50.100">
    <property type="match status" value="1"/>
</dbReference>
<evidence type="ECO:0000256" key="4">
    <source>
        <dbReference type="SAM" id="Phobius"/>
    </source>
</evidence>
<dbReference type="InterPro" id="IPR058792">
    <property type="entry name" value="Beta-barrel_RND_2"/>
</dbReference>
<dbReference type="Pfam" id="PF25954">
    <property type="entry name" value="Beta-barrel_RND_2"/>
    <property type="match status" value="1"/>
</dbReference>
<comment type="subcellular location">
    <subcellularLocation>
        <location evidence="1">Cell envelope</location>
    </subcellularLocation>
</comment>
<dbReference type="SUPFAM" id="SSF111369">
    <property type="entry name" value="HlyD-like secretion proteins"/>
    <property type="match status" value="2"/>
</dbReference>
<dbReference type="InterPro" id="IPR058625">
    <property type="entry name" value="MdtA-like_BSH"/>
</dbReference>
<dbReference type="PANTHER" id="PTHR32347">
    <property type="entry name" value="EFFLUX SYSTEM COMPONENT YKNX-RELATED"/>
    <property type="match status" value="1"/>
</dbReference>
<keyword evidence="2 3" id="KW-0175">Coiled coil</keyword>
<proteinExistence type="predicted"/>
<evidence type="ECO:0000256" key="3">
    <source>
        <dbReference type="SAM" id="Coils"/>
    </source>
</evidence>
<evidence type="ECO:0000256" key="2">
    <source>
        <dbReference type="ARBA" id="ARBA00023054"/>
    </source>
</evidence>
<feature type="coiled-coil region" evidence="3">
    <location>
        <begin position="180"/>
        <end position="207"/>
    </location>
</feature>
<feature type="transmembrane region" description="Helical" evidence="4">
    <location>
        <begin position="36"/>
        <end position="54"/>
    </location>
</feature>
<dbReference type="PANTHER" id="PTHR32347:SF23">
    <property type="entry name" value="BLL5650 PROTEIN"/>
    <property type="match status" value="1"/>
</dbReference>
<dbReference type="InterPro" id="IPR050465">
    <property type="entry name" value="UPF0194_transport"/>
</dbReference>
<evidence type="ECO:0000259" key="6">
    <source>
        <dbReference type="Pfam" id="PF25954"/>
    </source>
</evidence>
<feature type="domain" description="Multidrug resistance protein MdtA-like barrel-sandwich hybrid" evidence="5">
    <location>
        <begin position="112"/>
        <end position="302"/>
    </location>
</feature>
<evidence type="ECO:0000259" key="5">
    <source>
        <dbReference type="Pfam" id="PF25917"/>
    </source>
</evidence>
<feature type="coiled-coil region" evidence="3">
    <location>
        <begin position="249"/>
        <end position="276"/>
    </location>
</feature>
<dbReference type="Gene3D" id="2.40.30.170">
    <property type="match status" value="1"/>
</dbReference>
<keyword evidence="4" id="KW-1133">Transmembrane helix</keyword>
<sequence>MTETTARNGELVSRVQQLRLNNQLGADRGGGGGATWLPWVLCLVLALAWAGVGIRSYRNAEANPQTAAASGQPAATSAGSTPPPAAVVPGTIQLEVKGYLVPAQQIAVSPIEVAGRLIVLNVVEGKSFKQGEVLAQIEAVNYQAQLTESQSALLSAQGRLEASKQKLAGLLPGSVRKVEITQVEEELKEADAQLSRMMDEVGRLERLGASAADKESKQARFDMLANEAKVRRLTATLSILKEGPREEQKAAARADVQAALAEVEVAKARLAQAQWRLDNCTIRSPIDGTVLTKKAELGNLVNPLAFAASSGSVCDIANLADLEVDLEIPERDISKLKAGQRCRLKADAYTDRTYEGRLDRIMPIANRAKSIVNVRVKVALPPGEIPGTFLKPEMGAVVSFLAEEGKKPEGT</sequence>
<evidence type="ECO:0000313" key="8">
    <source>
        <dbReference type="Proteomes" id="UP000324974"/>
    </source>
</evidence>
<dbReference type="AlphaFoldDB" id="A0A5C1AQ01"/>
<keyword evidence="4" id="KW-0472">Membrane</keyword>